<dbReference type="EMBL" id="JWSP02000004">
    <property type="protein sequence ID" value="PNO32786.1"/>
    <property type="molecule type" value="Genomic_DNA"/>
</dbReference>
<evidence type="ECO:0000313" key="2">
    <source>
        <dbReference type="EMBL" id="PNO32786.1"/>
    </source>
</evidence>
<evidence type="ECO:0000256" key="1">
    <source>
        <dbReference type="SAM" id="MobiDB-lite"/>
    </source>
</evidence>
<name>A0A2K0JBY6_SALHO</name>
<gene>
    <name evidence="2" type="ORF">RK55_006045</name>
</gene>
<dbReference type="AlphaFoldDB" id="A0A2K0JBY6"/>
<protein>
    <submittedName>
        <fullName evidence="2">Uncharacterized protein</fullName>
    </submittedName>
</protein>
<feature type="region of interest" description="Disordered" evidence="1">
    <location>
        <begin position="44"/>
        <end position="76"/>
    </location>
</feature>
<proteinExistence type="predicted"/>
<sequence length="76" mass="8286">MLAAFARPIHILLHTTGTTLTCGLSTASSDNMYLRDTPALSDKKISTSFTPANQPDNYAADHEPARHQSPFRAVDE</sequence>
<dbReference type="Proteomes" id="UP000236163">
    <property type="component" value="Unassembled WGS sequence"/>
</dbReference>
<evidence type="ECO:0000313" key="3">
    <source>
        <dbReference type="Proteomes" id="UP000236163"/>
    </source>
</evidence>
<comment type="caution">
    <text evidence="2">The sequence shown here is derived from an EMBL/GenBank/DDBJ whole genome shotgun (WGS) entry which is preliminary data.</text>
</comment>
<feature type="compositionally biased region" description="Polar residues" evidence="1">
    <location>
        <begin position="46"/>
        <end position="56"/>
    </location>
</feature>
<organism evidence="2 3">
    <name type="scientific">Salmonella enterica subsp. houtenae serovar 50:g,z51:-</name>
    <dbReference type="NCBI Taxonomy" id="1173947"/>
    <lineage>
        <taxon>Bacteria</taxon>
        <taxon>Pseudomonadati</taxon>
        <taxon>Pseudomonadota</taxon>
        <taxon>Gammaproteobacteria</taxon>
        <taxon>Enterobacterales</taxon>
        <taxon>Enterobacteriaceae</taxon>
        <taxon>Salmonella</taxon>
    </lineage>
</organism>
<reference evidence="3" key="1">
    <citation type="submission" date="2017-12" db="EMBL/GenBank/DDBJ databases">
        <title>FDA dAtabase for Regulatory Grade micrObial Sequences (FDA-ARGOS): Supporting development and validation of Infectious Disease Dx tests.</title>
        <authorList>
            <person name="Sichtig H."/>
            <person name="Tallon L."/>
            <person name="Sadzewicz L."/>
            <person name="Sengamalay N."/>
            <person name="Nagaraj S."/>
            <person name="Vavikolanu K."/>
            <person name="Aluvathingal J."/>
            <person name="Nadendla S."/>
            <person name="Pirone D.C."/>
            <person name="Hoffman M."/>
            <person name="Muruvanda T."/>
            <person name="Allard M."/>
            <person name="Evans P."/>
        </authorList>
    </citation>
    <scope>NUCLEOTIDE SEQUENCE [LARGE SCALE GENOMIC DNA]</scope>
    <source>
        <strain evidence="3">FDAARGOS_55</strain>
    </source>
</reference>
<accession>A0A2K0JBY6</accession>